<dbReference type="Pfam" id="PF02633">
    <property type="entry name" value="Creatininase"/>
    <property type="match status" value="1"/>
</dbReference>
<keyword evidence="2" id="KW-0479">Metal-binding</keyword>
<reference evidence="7" key="1">
    <citation type="submission" date="2018-07" db="EMBL/GenBank/DDBJ databases">
        <title>Genome sequencing of Paracoccus sp. SC2-6.</title>
        <authorList>
            <person name="Heo J."/>
            <person name="Kim S.-J."/>
            <person name="Kwon S.-W."/>
        </authorList>
    </citation>
    <scope>NUCLEOTIDE SEQUENCE [LARGE SCALE GENOMIC DNA]</scope>
    <source>
        <strain evidence="7">SC2-6</strain>
    </source>
</reference>
<dbReference type="InterPro" id="IPR003785">
    <property type="entry name" value="Creatininase/forma_Hydrolase"/>
</dbReference>
<evidence type="ECO:0000313" key="7">
    <source>
        <dbReference type="Proteomes" id="UP000252023"/>
    </source>
</evidence>
<evidence type="ECO:0000256" key="2">
    <source>
        <dbReference type="ARBA" id="ARBA00022723"/>
    </source>
</evidence>
<dbReference type="EMBL" id="CP030918">
    <property type="protein sequence ID" value="AXC50947.1"/>
    <property type="molecule type" value="Genomic_DNA"/>
</dbReference>
<dbReference type="SUPFAM" id="SSF102215">
    <property type="entry name" value="Creatininase"/>
    <property type="match status" value="1"/>
</dbReference>
<dbReference type="InterPro" id="IPR024087">
    <property type="entry name" value="Creatininase-like_sf"/>
</dbReference>
<organism evidence="6 7">
    <name type="scientific">Paracoccus suum</name>
    <dbReference type="NCBI Taxonomy" id="2259340"/>
    <lineage>
        <taxon>Bacteria</taxon>
        <taxon>Pseudomonadati</taxon>
        <taxon>Pseudomonadota</taxon>
        <taxon>Alphaproteobacteria</taxon>
        <taxon>Rhodobacterales</taxon>
        <taxon>Paracoccaceae</taxon>
        <taxon>Paracoccus</taxon>
    </lineage>
</organism>
<evidence type="ECO:0000256" key="5">
    <source>
        <dbReference type="ARBA" id="ARBA00024029"/>
    </source>
</evidence>
<evidence type="ECO:0000256" key="4">
    <source>
        <dbReference type="ARBA" id="ARBA00022833"/>
    </source>
</evidence>
<comment type="similarity">
    <text evidence="5">Belongs to the creatininase superfamily.</text>
</comment>
<keyword evidence="3" id="KW-0378">Hydrolase</keyword>
<dbReference type="Proteomes" id="UP000252023">
    <property type="component" value="Chromosome"/>
</dbReference>
<dbReference type="KEGG" id="pars:DRW48_15815"/>
<accession>A0A344PNJ2</accession>
<evidence type="ECO:0000256" key="3">
    <source>
        <dbReference type="ARBA" id="ARBA00022801"/>
    </source>
</evidence>
<dbReference type="AlphaFoldDB" id="A0A344PNJ2"/>
<sequence>MRIQDMNWGQVEARVAQDDRCVVPLGSIEQHAYLSLATDMILAERVSVDAAQPTGVPVFPCLPYGMAAGFAAFPGTVTLRLRTYLAVVEDLLDSVYRAGFRRILLVNGHGGNTPVNPLLAEWMNERRDASVKLHDWWRAPRTMAKVVATDPAASHASWMENFPWTRLEGATVPNFSKERIDFAATARVDAWRKRERIAEGNYHGVFQRPDADMLAIWQVAVDETRHEIEHGWH</sequence>
<dbReference type="RefSeq" id="WP_114077235.1">
    <property type="nucleotide sequence ID" value="NZ_CP030918.1"/>
</dbReference>
<keyword evidence="4" id="KW-0862">Zinc</keyword>
<evidence type="ECO:0000313" key="6">
    <source>
        <dbReference type="EMBL" id="AXC50947.1"/>
    </source>
</evidence>
<proteinExistence type="inferred from homology"/>
<dbReference type="Gene3D" id="3.40.50.10310">
    <property type="entry name" value="Creatininase"/>
    <property type="match status" value="1"/>
</dbReference>
<dbReference type="GO" id="GO:0009231">
    <property type="term" value="P:riboflavin biosynthetic process"/>
    <property type="evidence" value="ECO:0007669"/>
    <property type="project" value="TreeGrafter"/>
</dbReference>
<dbReference type="PANTHER" id="PTHR35005:SF1">
    <property type="entry name" value="2-AMINO-5-FORMYLAMINO-6-RIBOSYLAMINOPYRIMIDIN-4(3H)-ONE 5'-MONOPHOSPHATE DEFORMYLASE"/>
    <property type="match status" value="1"/>
</dbReference>
<dbReference type="OrthoDB" id="9801445at2"/>
<comment type="cofactor">
    <cofactor evidence="1">
        <name>Zn(2+)</name>
        <dbReference type="ChEBI" id="CHEBI:29105"/>
    </cofactor>
</comment>
<gene>
    <name evidence="6" type="ORF">DRW48_15815</name>
</gene>
<keyword evidence="7" id="KW-1185">Reference proteome</keyword>
<dbReference type="GO" id="GO:0016811">
    <property type="term" value="F:hydrolase activity, acting on carbon-nitrogen (but not peptide) bonds, in linear amides"/>
    <property type="evidence" value="ECO:0007669"/>
    <property type="project" value="TreeGrafter"/>
</dbReference>
<dbReference type="PANTHER" id="PTHR35005">
    <property type="entry name" value="3-DEHYDRO-SCYLLO-INOSOSE HYDROLASE"/>
    <property type="match status" value="1"/>
</dbReference>
<protein>
    <submittedName>
        <fullName evidence="6">Creatininase family protein</fullName>
    </submittedName>
</protein>
<evidence type="ECO:0000256" key="1">
    <source>
        <dbReference type="ARBA" id="ARBA00001947"/>
    </source>
</evidence>
<dbReference type="GO" id="GO:0046872">
    <property type="term" value="F:metal ion binding"/>
    <property type="evidence" value="ECO:0007669"/>
    <property type="project" value="UniProtKB-KW"/>
</dbReference>
<name>A0A344PNJ2_9RHOB</name>